<gene>
    <name evidence="3" type="ORF">BUZ14_06775</name>
</gene>
<accession>A0A3A0VRF9</accession>
<dbReference type="GO" id="GO:0016407">
    <property type="term" value="F:acetyltransferase activity"/>
    <property type="evidence" value="ECO:0007669"/>
    <property type="project" value="InterPro"/>
</dbReference>
<dbReference type="EMBL" id="QYJN01000003">
    <property type="protein sequence ID" value="RIP34874.1"/>
    <property type="molecule type" value="Genomic_DNA"/>
</dbReference>
<dbReference type="InterPro" id="IPR053710">
    <property type="entry name" value="Arylamine_NAT_domain_sf"/>
</dbReference>
<reference evidence="3 4" key="1">
    <citation type="journal article" date="2016" name="Front. Microbiol.">
        <title>Comprehensive Phylogenetic Analysis of Bovine Non-aureus Staphylococci Species Based on Whole-Genome Sequencing.</title>
        <authorList>
            <person name="Naushad S."/>
            <person name="Barkema H.W."/>
            <person name="Luby C."/>
            <person name="Condas L.A."/>
            <person name="Nobrega D.B."/>
            <person name="Carson D.A."/>
            <person name="De Buck J."/>
        </authorList>
    </citation>
    <scope>NUCLEOTIDE SEQUENCE [LARGE SCALE GENOMIC DNA]</scope>
    <source>
        <strain evidence="3 4">SNUC 4781</strain>
    </source>
</reference>
<dbReference type="RefSeq" id="WP_119485116.1">
    <property type="nucleotide sequence ID" value="NZ_QYJN01000003.1"/>
</dbReference>
<keyword evidence="3" id="KW-0808">Transferase</keyword>
<dbReference type="Gene3D" id="3.30.2140.20">
    <property type="match status" value="1"/>
</dbReference>
<dbReference type="PANTHER" id="PTHR11786:SF0">
    <property type="entry name" value="ARYLAMINE N-ACETYLTRANSFERASE 4-RELATED"/>
    <property type="match status" value="1"/>
</dbReference>
<dbReference type="InterPro" id="IPR038765">
    <property type="entry name" value="Papain-like_cys_pep_sf"/>
</dbReference>
<evidence type="ECO:0000313" key="3">
    <source>
        <dbReference type="EMBL" id="RIP34874.1"/>
    </source>
</evidence>
<dbReference type="OrthoDB" id="7181050at2"/>
<dbReference type="PANTHER" id="PTHR11786">
    <property type="entry name" value="N-HYDROXYARYLAMINE O-ACETYLTRANSFERASE"/>
    <property type="match status" value="1"/>
</dbReference>
<comment type="caution">
    <text evidence="3">The sequence shown here is derived from an EMBL/GenBank/DDBJ whole genome shotgun (WGS) entry which is preliminary data.</text>
</comment>
<dbReference type="PRINTS" id="PR01543">
    <property type="entry name" value="ANATRNSFRASE"/>
</dbReference>
<dbReference type="Pfam" id="PF00797">
    <property type="entry name" value="Acetyltransf_2"/>
    <property type="match status" value="1"/>
</dbReference>
<dbReference type="AlphaFoldDB" id="A0A3A0VRF9"/>
<protein>
    <submittedName>
        <fullName evidence="3">Arylamine N-acetyltransferase</fullName>
    </submittedName>
</protein>
<evidence type="ECO:0000313" key="4">
    <source>
        <dbReference type="Proteomes" id="UP000265541"/>
    </source>
</evidence>
<organism evidence="3 4">
    <name type="scientific">Staphylococcus gallinarum</name>
    <dbReference type="NCBI Taxonomy" id="1293"/>
    <lineage>
        <taxon>Bacteria</taxon>
        <taxon>Bacillati</taxon>
        <taxon>Bacillota</taxon>
        <taxon>Bacilli</taxon>
        <taxon>Bacillales</taxon>
        <taxon>Staphylococcaceae</taxon>
        <taxon>Staphylococcus</taxon>
    </lineage>
</organism>
<dbReference type="SUPFAM" id="SSF54001">
    <property type="entry name" value="Cysteine proteinases"/>
    <property type="match status" value="1"/>
</dbReference>
<name>A0A3A0VRF9_STAGA</name>
<evidence type="ECO:0000256" key="1">
    <source>
        <dbReference type="ARBA" id="ARBA00006547"/>
    </source>
</evidence>
<comment type="similarity">
    <text evidence="1 2">Belongs to the arylamine N-acetyltransferase family.</text>
</comment>
<evidence type="ECO:0000256" key="2">
    <source>
        <dbReference type="RuleBase" id="RU003452"/>
    </source>
</evidence>
<dbReference type="Proteomes" id="UP000265541">
    <property type="component" value="Unassembled WGS sequence"/>
</dbReference>
<proteinExistence type="inferred from homology"/>
<dbReference type="InterPro" id="IPR001447">
    <property type="entry name" value="Arylamine_N-AcTrfase"/>
</dbReference>
<sequence>MNIEKLEQHLNIDTSLYKVPSLTALNYYMRRFMFTVPFENIDVQNGVAISVTLEAIYNKVVNHHRGGFCYELNSLFKMYLEAKGFVVHMVSATIHIPGGGRSLNGSHVSLIVTMDEQYYMTDVGFGDLPICALPISTVENAQVIDDINGQYRAVTSDNQIVYSQKMIDGVWVTQYEADLIAKSIKSFNYNIDYNQYHPESIFVQRLLITQPQSFGRATMTHEQLTLTRAQQQEKYPVTQSNYRQLLQTYFNLDVPINRLEK</sequence>